<name>A0ABW4EL60_9PSEU</name>
<evidence type="ECO:0000313" key="1">
    <source>
        <dbReference type="EMBL" id="MFD1516361.1"/>
    </source>
</evidence>
<comment type="caution">
    <text evidence="1">The sequence shown here is derived from an EMBL/GenBank/DDBJ whole genome shotgun (WGS) entry which is preliminary data.</text>
</comment>
<protein>
    <submittedName>
        <fullName evidence="1">YaaC family protein</fullName>
    </submittedName>
</protein>
<organism evidence="1 2">
    <name type="scientific">Pseudonocardia yunnanensis</name>
    <dbReference type="NCBI Taxonomy" id="58107"/>
    <lineage>
        <taxon>Bacteria</taxon>
        <taxon>Bacillati</taxon>
        <taxon>Actinomycetota</taxon>
        <taxon>Actinomycetes</taxon>
        <taxon>Pseudonocardiales</taxon>
        <taxon>Pseudonocardiaceae</taxon>
        <taxon>Pseudonocardia</taxon>
    </lineage>
</organism>
<evidence type="ECO:0000313" key="2">
    <source>
        <dbReference type="Proteomes" id="UP001597114"/>
    </source>
</evidence>
<dbReference type="Proteomes" id="UP001597114">
    <property type="component" value="Unassembled WGS sequence"/>
</dbReference>
<keyword evidence="2" id="KW-1185">Reference proteome</keyword>
<dbReference type="RefSeq" id="WP_344723188.1">
    <property type="nucleotide sequence ID" value="NZ_BAAAUS010000017.1"/>
</dbReference>
<reference evidence="2" key="1">
    <citation type="journal article" date="2019" name="Int. J. Syst. Evol. Microbiol.">
        <title>The Global Catalogue of Microorganisms (GCM) 10K type strain sequencing project: providing services to taxonomists for standard genome sequencing and annotation.</title>
        <authorList>
            <consortium name="The Broad Institute Genomics Platform"/>
            <consortium name="The Broad Institute Genome Sequencing Center for Infectious Disease"/>
            <person name="Wu L."/>
            <person name="Ma J."/>
        </authorList>
    </citation>
    <scope>NUCLEOTIDE SEQUENCE [LARGE SCALE GENOMIC DNA]</scope>
    <source>
        <strain evidence="2">CCM 7043</strain>
    </source>
</reference>
<dbReference type="Pfam" id="PF14175">
    <property type="entry name" value="YaaC"/>
    <property type="match status" value="1"/>
</dbReference>
<sequence length="354" mass="39729">MVEYRRTTEEAWREIRAKRHQPPANAHRKPRRLLFAAAMKQSEQFFRLSDLAGYETKPILLYYGLNQAARGLIAAAARPNEPWELNAHGLTCPNLNEARTIGDVTVVDQGSGKSFQMLAKYTWCPTLPVKVQLRELWASLPEGATVPLQGSHDICMALRLFASTQHLGSNGTTLAYPKAAASLFGLPRHRSVDELRQVLRERYPSMRRFSPLVAEDGRVHTLINAWSDRGTISLVAESDVQTGYIDNVMITSCGPEIYSDRNALSKSTWVIPTLAGNDEPLKPIVTWWAVLFTLSMLARYQPSSWTKMLDIDSSPDAPAVEYLLDEAHRVCVNLILDAFAIVERAAFFEDEQSE</sequence>
<accession>A0ABW4EL60</accession>
<dbReference type="InterPro" id="IPR026988">
    <property type="entry name" value="YaaC-like"/>
</dbReference>
<proteinExistence type="predicted"/>
<gene>
    <name evidence="1" type="ORF">ACFSJD_02615</name>
</gene>
<dbReference type="EMBL" id="JBHUCO010000002">
    <property type="protein sequence ID" value="MFD1516361.1"/>
    <property type="molecule type" value="Genomic_DNA"/>
</dbReference>